<evidence type="ECO:0000313" key="8">
    <source>
        <dbReference type="EMBL" id="EIM76695.1"/>
    </source>
</evidence>
<keyword evidence="2" id="KW-1003">Cell membrane</keyword>
<comment type="subcellular location">
    <subcellularLocation>
        <location evidence="1">Cell membrane</location>
        <topology evidence="1">Multi-pass membrane protein</topology>
    </subcellularLocation>
</comment>
<evidence type="ECO:0000256" key="1">
    <source>
        <dbReference type="ARBA" id="ARBA00004651"/>
    </source>
</evidence>
<dbReference type="InterPro" id="IPR051125">
    <property type="entry name" value="ABC-4/HrtB_transporter"/>
</dbReference>
<dbReference type="InterPro" id="IPR003838">
    <property type="entry name" value="ABC3_permease_C"/>
</dbReference>
<accession>I5C4E3</accession>
<dbReference type="Proteomes" id="UP000005551">
    <property type="component" value="Unassembled WGS sequence"/>
</dbReference>
<evidence type="ECO:0000256" key="6">
    <source>
        <dbReference type="SAM" id="Phobius"/>
    </source>
</evidence>
<dbReference type="PATRIC" id="fig|1189621.3.peg.2000"/>
<comment type="caution">
    <text evidence="8">The sequence shown here is derived from an EMBL/GenBank/DDBJ whole genome shotgun (WGS) entry which is preliminary data.</text>
</comment>
<feature type="transmembrane region" description="Helical" evidence="6">
    <location>
        <begin position="208"/>
        <end position="228"/>
    </location>
</feature>
<evidence type="ECO:0000256" key="5">
    <source>
        <dbReference type="ARBA" id="ARBA00023136"/>
    </source>
</evidence>
<dbReference type="RefSeq" id="WP_009054903.1">
    <property type="nucleotide sequence ID" value="NZ_AJYA01000019.1"/>
</dbReference>
<evidence type="ECO:0000256" key="3">
    <source>
        <dbReference type="ARBA" id="ARBA00022692"/>
    </source>
</evidence>
<dbReference type="PANTHER" id="PTHR43738">
    <property type="entry name" value="ABC TRANSPORTER, MEMBRANE PROTEIN"/>
    <property type="match status" value="1"/>
</dbReference>
<organism evidence="8 9">
    <name type="scientific">Nitritalea halalkaliphila LW7</name>
    <dbReference type="NCBI Taxonomy" id="1189621"/>
    <lineage>
        <taxon>Bacteria</taxon>
        <taxon>Pseudomonadati</taxon>
        <taxon>Bacteroidota</taxon>
        <taxon>Cytophagia</taxon>
        <taxon>Cytophagales</taxon>
        <taxon>Cyclobacteriaceae</taxon>
        <taxon>Nitritalea</taxon>
    </lineage>
</organism>
<keyword evidence="5 6" id="KW-0472">Membrane</keyword>
<dbReference type="STRING" id="1189621.A3SI_09608"/>
<dbReference type="PANTHER" id="PTHR43738:SF2">
    <property type="entry name" value="ABC TRANSPORTER PERMEASE"/>
    <property type="match status" value="1"/>
</dbReference>
<evidence type="ECO:0000256" key="2">
    <source>
        <dbReference type="ARBA" id="ARBA00022475"/>
    </source>
</evidence>
<gene>
    <name evidence="8" type="ORF">A3SI_09608</name>
</gene>
<dbReference type="Pfam" id="PF02687">
    <property type="entry name" value="FtsX"/>
    <property type="match status" value="1"/>
</dbReference>
<proteinExistence type="predicted"/>
<feature type="transmembrane region" description="Helical" evidence="6">
    <location>
        <begin position="248"/>
        <end position="280"/>
    </location>
</feature>
<sequence>MTWKKRRSLRKPACQAGDPLGLGSNYQGYRIVGTNYDYLDLYEAEVGEGKRWEKPFEIVLGAAVAAKTGLKLGDQIIGSHGVGGGGHAHDEHPYTVVGILPLQKNVLDQLILTSIESVWYTHDEEEEGEEHVHSSKFDAPVATTGFPDPQGEFREVTSLLVQYRNPMAAVQLPRMINSRTNMQAASPAFEVARLFELLGVGVSLVQGIAVIIVIIAGLGIFIALYNSLKERKYDLAIMRTLGATGGQLFLHILLEGLILTFLGALVGLGLGHAFLALVINQVDQGAVNTLSASVFLFEELYILAYALGVGVLAAIVPAFAAYRTDIAGQLTRS</sequence>
<evidence type="ECO:0000313" key="9">
    <source>
        <dbReference type="Proteomes" id="UP000005551"/>
    </source>
</evidence>
<evidence type="ECO:0000259" key="7">
    <source>
        <dbReference type="Pfam" id="PF02687"/>
    </source>
</evidence>
<protein>
    <recommendedName>
        <fullName evidence="7">ABC3 transporter permease C-terminal domain-containing protein</fullName>
    </recommendedName>
</protein>
<evidence type="ECO:0000256" key="4">
    <source>
        <dbReference type="ARBA" id="ARBA00022989"/>
    </source>
</evidence>
<dbReference type="EMBL" id="AJYA01000019">
    <property type="protein sequence ID" value="EIM76695.1"/>
    <property type="molecule type" value="Genomic_DNA"/>
</dbReference>
<feature type="domain" description="ABC3 transporter permease C-terminal" evidence="7">
    <location>
        <begin position="208"/>
        <end position="325"/>
    </location>
</feature>
<feature type="transmembrane region" description="Helical" evidence="6">
    <location>
        <begin position="300"/>
        <end position="322"/>
    </location>
</feature>
<keyword evidence="4 6" id="KW-1133">Transmembrane helix</keyword>
<dbReference type="AlphaFoldDB" id="I5C4E3"/>
<dbReference type="GO" id="GO:0005886">
    <property type="term" value="C:plasma membrane"/>
    <property type="evidence" value="ECO:0007669"/>
    <property type="project" value="UniProtKB-SubCell"/>
</dbReference>
<keyword evidence="3 6" id="KW-0812">Transmembrane</keyword>
<name>I5C4E3_9BACT</name>
<keyword evidence="9" id="KW-1185">Reference proteome</keyword>
<reference evidence="8 9" key="1">
    <citation type="submission" date="2012-05" db="EMBL/GenBank/DDBJ databases">
        <title>Genome sequence of Nitritalea halalkaliphila LW7.</title>
        <authorList>
            <person name="Jangir P.K."/>
            <person name="Singh A."/>
            <person name="Shivaji S."/>
            <person name="Sharma R."/>
        </authorList>
    </citation>
    <scope>NUCLEOTIDE SEQUENCE [LARGE SCALE GENOMIC DNA]</scope>
    <source>
        <strain evidence="8 9">LW7</strain>
    </source>
</reference>